<evidence type="ECO:0000313" key="3">
    <source>
        <dbReference type="Proteomes" id="UP000678499"/>
    </source>
</evidence>
<accession>A0A7R9GK12</accession>
<dbReference type="AlphaFoldDB" id="A0A7R9GK12"/>
<feature type="compositionally biased region" description="Basic and acidic residues" evidence="1">
    <location>
        <begin position="78"/>
        <end position="87"/>
    </location>
</feature>
<feature type="compositionally biased region" description="Basic and acidic residues" evidence="1">
    <location>
        <begin position="105"/>
        <end position="115"/>
    </location>
</feature>
<dbReference type="EMBL" id="CAJPEX010013030">
    <property type="protein sequence ID" value="CAG0925425.1"/>
    <property type="molecule type" value="Genomic_DNA"/>
</dbReference>
<feature type="compositionally biased region" description="Polar residues" evidence="1">
    <location>
        <begin position="54"/>
        <end position="77"/>
    </location>
</feature>
<dbReference type="Proteomes" id="UP000678499">
    <property type="component" value="Unassembled WGS sequence"/>
</dbReference>
<protein>
    <submittedName>
        <fullName evidence="2">Uncharacterized protein</fullName>
    </submittedName>
</protein>
<feature type="region of interest" description="Disordered" evidence="1">
    <location>
        <begin position="54"/>
        <end position="140"/>
    </location>
</feature>
<keyword evidence="3" id="KW-1185">Reference proteome</keyword>
<feature type="non-terminal residue" evidence="2">
    <location>
        <position position="140"/>
    </location>
</feature>
<evidence type="ECO:0000313" key="2">
    <source>
        <dbReference type="EMBL" id="CAD7285273.1"/>
    </source>
</evidence>
<feature type="non-terminal residue" evidence="2">
    <location>
        <position position="1"/>
    </location>
</feature>
<gene>
    <name evidence="2" type="ORF">NMOB1V02_LOCUS12875</name>
</gene>
<reference evidence="2" key="1">
    <citation type="submission" date="2020-11" db="EMBL/GenBank/DDBJ databases">
        <authorList>
            <person name="Tran Van P."/>
        </authorList>
    </citation>
    <scope>NUCLEOTIDE SEQUENCE</scope>
</reference>
<proteinExistence type="predicted"/>
<feature type="region of interest" description="Disordered" evidence="1">
    <location>
        <begin position="13"/>
        <end position="39"/>
    </location>
</feature>
<evidence type="ECO:0000256" key="1">
    <source>
        <dbReference type="SAM" id="MobiDB-lite"/>
    </source>
</evidence>
<dbReference type="EMBL" id="OA895067">
    <property type="protein sequence ID" value="CAD7285273.1"/>
    <property type="molecule type" value="Genomic_DNA"/>
</dbReference>
<feature type="compositionally biased region" description="Polar residues" evidence="1">
    <location>
        <begin position="90"/>
        <end position="99"/>
    </location>
</feature>
<name>A0A7R9GK12_9CRUS</name>
<organism evidence="2">
    <name type="scientific">Notodromas monacha</name>
    <dbReference type="NCBI Taxonomy" id="399045"/>
    <lineage>
        <taxon>Eukaryota</taxon>
        <taxon>Metazoa</taxon>
        <taxon>Ecdysozoa</taxon>
        <taxon>Arthropoda</taxon>
        <taxon>Crustacea</taxon>
        <taxon>Oligostraca</taxon>
        <taxon>Ostracoda</taxon>
        <taxon>Podocopa</taxon>
        <taxon>Podocopida</taxon>
        <taxon>Cypridocopina</taxon>
        <taxon>Cypridoidea</taxon>
        <taxon>Cyprididae</taxon>
        <taxon>Notodromas</taxon>
    </lineage>
</organism>
<sequence>YCTNVTQTCSSISGAKYPRTTNRKSHEKDQTFSRSKQVTSVNVPRLKEWKQLATASESISSSGHTHNGNALDTSTFDYKSEDEKGGESYDANSGANPRTTNRKSRVFDPNEKDRILNNMADNNDSNFHNEDFLMGDSLPS</sequence>